<evidence type="ECO:0000256" key="1">
    <source>
        <dbReference type="SAM" id="MobiDB-lite"/>
    </source>
</evidence>
<comment type="caution">
    <text evidence="2">The sequence shown here is derived from an EMBL/GenBank/DDBJ whole genome shotgun (WGS) entry which is preliminary data.</text>
</comment>
<feature type="compositionally biased region" description="Polar residues" evidence="1">
    <location>
        <begin position="33"/>
        <end position="44"/>
    </location>
</feature>
<dbReference type="Proteomes" id="UP000324222">
    <property type="component" value="Unassembled WGS sequence"/>
</dbReference>
<gene>
    <name evidence="2" type="ORF">E2C01_046395</name>
</gene>
<evidence type="ECO:0000313" key="3">
    <source>
        <dbReference type="Proteomes" id="UP000324222"/>
    </source>
</evidence>
<feature type="compositionally biased region" description="Basic and acidic residues" evidence="1">
    <location>
        <begin position="68"/>
        <end position="77"/>
    </location>
</feature>
<protein>
    <submittedName>
        <fullName evidence="2">Uncharacterized protein</fullName>
    </submittedName>
</protein>
<feature type="region of interest" description="Disordered" evidence="1">
    <location>
        <begin position="33"/>
        <end position="78"/>
    </location>
</feature>
<organism evidence="2 3">
    <name type="scientific">Portunus trituberculatus</name>
    <name type="common">Swimming crab</name>
    <name type="synonym">Neptunus trituberculatus</name>
    <dbReference type="NCBI Taxonomy" id="210409"/>
    <lineage>
        <taxon>Eukaryota</taxon>
        <taxon>Metazoa</taxon>
        <taxon>Ecdysozoa</taxon>
        <taxon>Arthropoda</taxon>
        <taxon>Crustacea</taxon>
        <taxon>Multicrustacea</taxon>
        <taxon>Malacostraca</taxon>
        <taxon>Eumalacostraca</taxon>
        <taxon>Eucarida</taxon>
        <taxon>Decapoda</taxon>
        <taxon>Pleocyemata</taxon>
        <taxon>Brachyura</taxon>
        <taxon>Eubrachyura</taxon>
        <taxon>Portunoidea</taxon>
        <taxon>Portunidae</taxon>
        <taxon>Portuninae</taxon>
        <taxon>Portunus</taxon>
    </lineage>
</organism>
<dbReference type="AlphaFoldDB" id="A0A5B7G7N0"/>
<keyword evidence="3" id="KW-1185">Reference proteome</keyword>
<dbReference type="EMBL" id="VSRR010010948">
    <property type="protein sequence ID" value="MPC52524.1"/>
    <property type="molecule type" value="Genomic_DNA"/>
</dbReference>
<name>A0A5B7G7N0_PORTR</name>
<sequence>MKVKIKILWRVKSGTVEDVLSCVCYRQKRQCPQIPNKNKNSRPSCVNREKRLGQRGGVRCEEGEEERNDGQGDERVLRKVQSVSDLVEMGNVRMGGD</sequence>
<reference evidence="2 3" key="1">
    <citation type="submission" date="2019-05" db="EMBL/GenBank/DDBJ databases">
        <title>Another draft genome of Portunus trituberculatus and its Hox gene families provides insights of decapod evolution.</title>
        <authorList>
            <person name="Jeong J.-H."/>
            <person name="Song I."/>
            <person name="Kim S."/>
            <person name="Choi T."/>
            <person name="Kim D."/>
            <person name="Ryu S."/>
            <person name="Kim W."/>
        </authorList>
    </citation>
    <scope>NUCLEOTIDE SEQUENCE [LARGE SCALE GENOMIC DNA]</scope>
    <source>
        <tissue evidence="2">Muscle</tissue>
    </source>
</reference>
<evidence type="ECO:0000313" key="2">
    <source>
        <dbReference type="EMBL" id="MPC52524.1"/>
    </source>
</evidence>
<accession>A0A5B7G7N0</accession>
<proteinExistence type="predicted"/>